<dbReference type="GO" id="GO:0070545">
    <property type="term" value="C:PeBoW complex"/>
    <property type="evidence" value="ECO:0007669"/>
    <property type="project" value="TreeGrafter"/>
</dbReference>
<evidence type="ECO:0000256" key="1">
    <source>
        <dbReference type="ARBA" id="ARBA00004123"/>
    </source>
</evidence>
<organism evidence="4 5">
    <name type="scientific">Heterorhabditis bacteriophora</name>
    <name type="common">Entomopathogenic nematode worm</name>
    <dbReference type="NCBI Taxonomy" id="37862"/>
    <lineage>
        <taxon>Eukaryota</taxon>
        <taxon>Metazoa</taxon>
        <taxon>Ecdysozoa</taxon>
        <taxon>Nematoda</taxon>
        <taxon>Chromadorea</taxon>
        <taxon>Rhabditida</taxon>
        <taxon>Rhabditina</taxon>
        <taxon>Rhabditomorpha</taxon>
        <taxon>Strongyloidea</taxon>
        <taxon>Heterorhabditidae</taxon>
        <taxon>Heterorhabditis</taxon>
    </lineage>
</organism>
<keyword evidence="3" id="KW-0472">Membrane</keyword>
<dbReference type="GO" id="GO:0000463">
    <property type="term" value="P:maturation of LSU-rRNA from tricistronic rRNA transcript (SSU-rRNA, 5.8S rRNA, LSU-rRNA)"/>
    <property type="evidence" value="ECO:0007669"/>
    <property type="project" value="TreeGrafter"/>
</dbReference>
<evidence type="ECO:0000256" key="2">
    <source>
        <dbReference type="SAM" id="MobiDB-lite"/>
    </source>
</evidence>
<sequence length="332" mass="39197">MKVRVKKKYEAGAAVNYISRRQALKKLQLSLKDFRRLCILKGIYPHEPAHKKQVNKGSTENRVWYYRKDINFLAHEPIINKFREYKVFLKKLNHYKAKREESKVKKLYENKPEYSLDRIVKERFNTFISIKGIYYQAEICGEKVTWVVPHDRGLPHVSDVDFTVMFFKSLNFYVTFAEFYVSMLGFVNFRLYQMIGLYYPPQIQTGQNIIGSNNDDEEYIEKVYSLARPLAKRPDADKDQEEEDHLDIYGEDNNAMAEKIKEGKVIRYVRCYANFKYPYSIEKFNVGYWKLFLLVLSYLDVAPLVASLPPTGTKPKPKKVKDDASLEINQQR</sequence>
<dbReference type="Pfam" id="PF06732">
    <property type="entry name" value="Pescadillo_N"/>
    <property type="match status" value="1"/>
</dbReference>
<dbReference type="WBParaSite" id="Hba_12524">
    <property type="protein sequence ID" value="Hba_12524"/>
    <property type="gene ID" value="Hba_12524"/>
</dbReference>
<dbReference type="Proteomes" id="UP000095283">
    <property type="component" value="Unplaced"/>
</dbReference>
<dbReference type="PANTHER" id="PTHR12221">
    <property type="entry name" value="PESCADILLO - RELATED"/>
    <property type="match status" value="1"/>
</dbReference>
<evidence type="ECO:0000256" key="3">
    <source>
        <dbReference type="SAM" id="Phobius"/>
    </source>
</evidence>
<feature type="transmembrane region" description="Helical" evidence="3">
    <location>
        <begin position="172"/>
        <end position="192"/>
    </location>
</feature>
<comment type="subcellular location">
    <subcellularLocation>
        <location evidence="1">Nucleus</location>
    </subcellularLocation>
</comment>
<dbReference type="PANTHER" id="PTHR12221:SF6">
    <property type="entry name" value="PESCADILLO HOMOLOG"/>
    <property type="match status" value="1"/>
</dbReference>
<protein>
    <submittedName>
        <fullName evidence="5">Pescadillo homolog</fullName>
    </submittedName>
</protein>
<proteinExistence type="predicted"/>
<keyword evidence="4" id="KW-1185">Reference proteome</keyword>
<evidence type="ECO:0000313" key="5">
    <source>
        <dbReference type="WBParaSite" id="Hba_12524"/>
    </source>
</evidence>
<dbReference type="AlphaFoldDB" id="A0A1I7X4J9"/>
<dbReference type="InterPro" id="IPR010613">
    <property type="entry name" value="PES"/>
</dbReference>
<evidence type="ECO:0000313" key="4">
    <source>
        <dbReference type="Proteomes" id="UP000095283"/>
    </source>
</evidence>
<accession>A0A1I7X4J9</accession>
<reference evidence="5" key="1">
    <citation type="submission" date="2016-11" db="UniProtKB">
        <authorList>
            <consortium name="WormBaseParasite"/>
        </authorList>
    </citation>
    <scope>IDENTIFICATION</scope>
</reference>
<keyword evidence="3" id="KW-1133">Transmembrane helix</keyword>
<feature type="region of interest" description="Disordered" evidence="2">
    <location>
        <begin position="310"/>
        <end position="332"/>
    </location>
</feature>
<dbReference type="GO" id="GO:0003723">
    <property type="term" value="F:RNA binding"/>
    <property type="evidence" value="ECO:0007669"/>
    <property type="project" value="TreeGrafter"/>
</dbReference>
<name>A0A1I7X4J9_HETBA</name>
<keyword evidence="3" id="KW-0812">Transmembrane</keyword>